<keyword evidence="3" id="KW-1185">Reference proteome</keyword>
<dbReference type="InterPro" id="IPR013216">
    <property type="entry name" value="Methyltransf_11"/>
</dbReference>
<reference evidence="2 3" key="1">
    <citation type="journal article" date="2019" name="Int. J. Syst. Evol. Microbiol.">
        <title>The Global Catalogue of Microorganisms (GCM) 10K type strain sequencing project: providing services to taxonomists for standard genome sequencing and annotation.</title>
        <authorList>
            <consortium name="The Broad Institute Genomics Platform"/>
            <consortium name="The Broad Institute Genome Sequencing Center for Infectious Disease"/>
            <person name="Wu L."/>
            <person name="Ma J."/>
        </authorList>
    </citation>
    <scope>NUCLEOTIDE SEQUENCE [LARGE SCALE GENOMIC DNA]</scope>
    <source>
        <strain evidence="2 3">JCM 16378</strain>
    </source>
</reference>
<evidence type="ECO:0000259" key="1">
    <source>
        <dbReference type="Pfam" id="PF08241"/>
    </source>
</evidence>
<comment type="caution">
    <text evidence="2">The sequence shown here is derived from an EMBL/GenBank/DDBJ whole genome shotgun (WGS) entry which is preliminary data.</text>
</comment>
<evidence type="ECO:0000313" key="2">
    <source>
        <dbReference type="EMBL" id="GAA2730882.1"/>
    </source>
</evidence>
<dbReference type="Proteomes" id="UP001501326">
    <property type="component" value="Unassembled WGS sequence"/>
</dbReference>
<dbReference type="Gene3D" id="3.40.50.150">
    <property type="entry name" value="Vaccinia Virus protein VP39"/>
    <property type="match status" value="1"/>
</dbReference>
<dbReference type="InterPro" id="IPR029063">
    <property type="entry name" value="SAM-dependent_MTases_sf"/>
</dbReference>
<dbReference type="SUPFAM" id="SSF53335">
    <property type="entry name" value="S-adenosyl-L-methionine-dependent methyltransferases"/>
    <property type="match status" value="1"/>
</dbReference>
<sequence>MSFLVPAQAYGRFMGRFSEPLAEQFLGVAGLEPGQRALDVGCGPGALTTRLVEVLGPAAVSAVDPSETFVAAAREALPGVDVQQGRAESLAFADDTFDATLASLVVHFMTDPVAGLTEMARVTRAGGVVGATVWNHASGSGPLSLFWEAVRAVDPQEEGEDDYAGVHEGDLAALFRGAGLPDLSESVLTVHVPFDSFEQWWEPYTLGVGPAGQYVAGLGPEARERLEQACRETVPTAPFTVAAQSWCVCARVPSRPAATGRPDPS</sequence>
<organism evidence="2 3">
    <name type="scientific">Pedococcus aerophilus</name>
    <dbReference type="NCBI Taxonomy" id="436356"/>
    <lineage>
        <taxon>Bacteria</taxon>
        <taxon>Bacillati</taxon>
        <taxon>Actinomycetota</taxon>
        <taxon>Actinomycetes</taxon>
        <taxon>Micrococcales</taxon>
        <taxon>Intrasporangiaceae</taxon>
        <taxon>Pedococcus</taxon>
    </lineage>
</organism>
<dbReference type="PANTHER" id="PTHR43591">
    <property type="entry name" value="METHYLTRANSFERASE"/>
    <property type="match status" value="1"/>
</dbReference>
<evidence type="ECO:0000313" key="3">
    <source>
        <dbReference type="Proteomes" id="UP001501326"/>
    </source>
</evidence>
<feature type="domain" description="Methyltransferase type 11" evidence="1">
    <location>
        <begin position="38"/>
        <end position="129"/>
    </location>
</feature>
<dbReference type="GO" id="GO:0032259">
    <property type="term" value="P:methylation"/>
    <property type="evidence" value="ECO:0007669"/>
    <property type="project" value="UniProtKB-KW"/>
</dbReference>
<dbReference type="PANTHER" id="PTHR43591:SF24">
    <property type="entry name" value="2-METHOXY-6-POLYPRENYL-1,4-BENZOQUINOL METHYLASE, MITOCHONDRIAL"/>
    <property type="match status" value="1"/>
</dbReference>
<protein>
    <submittedName>
        <fullName evidence="2">Class I SAM-dependent methyltransferase</fullName>
    </submittedName>
</protein>
<dbReference type="EMBL" id="BAAARN010000001">
    <property type="protein sequence ID" value="GAA2730882.1"/>
    <property type="molecule type" value="Genomic_DNA"/>
</dbReference>
<gene>
    <name evidence="2" type="ORF">GCM10009867_03260</name>
</gene>
<accession>A0ABN3UDP2</accession>
<dbReference type="GO" id="GO:0008168">
    <property type="term" value="F:methyltransferase activity"/>
    <property type="evidence" value="ECO:0007669"/>
    <property type="project" value="UniProtKB-KW"/>
</dbReference>
<keyword evidence="2" id="KW-0489">Methyltransferase</keyword>
<name>A0ABN3UDP2_9MICO</name>
<dbReference type="CDD" id="cd02440">
    <property type="entry name" value="AdoMet_MTases"/>
    <property type="match status" value="1"/>
</dbReference>
<dbReference type="RefSeq" id="WP_344189619.1">
    <property type="nucleotide sequence ID" value="NZ_BAAARN010000001.1"/>
</dbReference>
<keyword evidence="2" id="KW-0808">Transferase</keyword>
<proteinExistence type="predicted"/>
<dbReference type="Pfam" id="PF08241">
    <property type="entry name" value="Methyltransf_11"/>
    <property type="match status" value="1"/>
</dbReference>